<protein>
    <recommendedName>
        <fullName evidence="3">ASCH domain-containing protein</fullName>
    </recommendedName>
</protein>
<dbReference type="InterPro" id="IPR015947">
    <property type="entry name" value="PUA-like_sf"/>
</dbReference>
<reference evidence="1" key="1">
    <citation type="submission" date="2020-04" db="EMBL/GenBank/DDBJ databases">
        <authorList>
            <person name="Zhang T."/>
        </authorList>
    </citation>
    <scope>NUCLEOTIDE SEQUENCE</scope>
    <source>
        <strain evidence="1">HKST-UBA79</strain>
    </source>
</reference>
<evidence type="ECO:0008006" key="3">
    <source>
        <dbReference type="Google" id="ProtNLM"/>
    </source>
</evidence>
<dbReference type="SUPFAM" id="SSF88697">
    <property type="entry name" value="PUA domain-like"/>
    <property type="match status" value="1"/>
</dbReference>
<dbReference type="Proteomes" id="UP000740557">
    <property type="component" value="Unassembled WGS sequence"/>
</dbReference>
<name>A0A955J243_UNCKA</name>
<organism evidence="1 2">
    <name type="scientific">candidate division WWE3 bacterium</name>
    <dbReference type="NCBI Taxonomy" id="2053526"/>
    <lineage>
        <taxon>Bacteria</taxon>
        <taxon>Katanobacteria</taxon>
    </lineage>
</organism>
<accession>A0A955J243</accession>
<gene>
    <name evidence="1" type="ORF">KC980_03575</name>
</gene>
<comment type="caution">
    <text evidence="1">The sequence shown here is derived from an EMBL/GenBank/DDBJ whole genome shotgun (WGS) entry which is preliminary data.</text>
</comment>
<dbReference type="EMBL" id="JAGQNX010000108">
    <property type="protein sequence ID" value="MCA9308568.1"/>
    <property type="molecule type" value="Genomic_DNA"/>
</dbReference>
<evidence type="ECO:0000313" key="2">
    <source>
        <dbReference type="Proteomes" id="UP000740557"/>
    </source>
</evidence>
<dbReference type="AlphaFoldDB" id="A0A955J243"/>
<proteinExistence type="predicted"/>
<reference evidence="1" key="2">
    <citation type="journal article" date="2021" name="Microbiome">
        <title>Successional dynamics and alternative stable states in a saline activated sludge microbial community over 9 years.</title>
        <authorList>
            <person name="Wang Y."/>
            <person name="Ye J."/>
            <person name="Ju F."/>
            <person name="Liu L."/>
            <person name="Boyd J.A."/>
            <person name="Deng Y."/>
            <person name="Parks D.H."/>
            <person name="Jiang X."/>
            <person name="Yin X."/>
            <person name="Woodcroft B.J."/>
            <person name="Tyson G.W."/>
            <person name="Hugenholtz P."/>
            <person name="Polz M.F."/>
            <person name="Zhang T."/>
        </authorList>
    </citation>
    <scope>NUCLEOTIDE SEQUENCE</scope>
    <source>
        <strain evidence="1">HKST-UBA79</strain>
    </source>
</reference>
<sequence>MDHVAILRKSKISKDDNLLQDILDGKKTIESRWYVNKIAPWNKICTGDTIYFKESGCSVTAKAVVSKVLQFEDLNEAIIQEISILYAKGIAPKLSILDFEKWALSASKRYCILAFLKDVVPVSAFDIDKMGFGISSAWLVVGDIKNVMK</sequence>
<dbReference type="Gene3D" id="2.30.130.30">
    <property type="entry name" value="Hypothetical protein"/>
    <property type="match status" value="1"/>
</dbReference>
<evidence type="ECO:0000313" key="1">
    <source>
        <dbReference type="EMBL" id="MCA9308568.1"/>
    </source>
</evidence>